<name>A0ABZ0RDQ3_9BACT</name>
<evidence type="ECO:0000256" key="1">
    <source>
        <dbReference type="ARBA" id="ARBA00008875"/>
    </source>
</evidence>
<evidence type="ECO:0000259" key="4">
    <source>
        <dbReference type="Pfam" id="PF01229"/>
    </source>
</evidence>
<dbReference type="EMBL" id="CP138858">
    <property type="protein sequence ID" value="WPJ94290.1"/>
    <property type="molecule type" value="Genomic_DNA"/>
</dbReference>
<dbReference type="Proteomes" id="UP001324993">
    <property type="component" value="Chromosome"/>
</dbReference>
<feature type="domain" description="Glycosyl hydrolases family 39 N-terminal catalytic" evidence="4">
    <location>
        <begin position="84"/>
        <end position="236"/>
    </location>
</feature>
<dbReference type="SUPFAM" id="SSF51445">
    <property type="entry name" value="(Trans)glycosidases"/>
    <property type="match status" value="1"/>
</dbReference>
<reference evidence="5 6" key="1">
    <citation type="submission" date="2023-11" db="EMBL/GenBank/DDBJ databases">
        <title>Coraliomargarita sp. nov., isolated from marine algae.</title>
        <authorList>
            <person name="Lee J.K."/>
            <person name="Baek J.H."/>
            <person name="Kim J.M."/>
            <person name="Choi D.G."/>
            <person name="Jeon C.O."/>
        </authorList>
    </citation>
    <scope>NUCLEOTIDE SEQUENCE [LARGE SCALE GENOMIC DNA]</scope>
    <source>
        <strain evidence="5 6">J2-16</strain>
    </source>
</reference>
<evidence type="ECO:0000256" key="3">
    <source>
        <dbReference type="ARBA" id="ARBA00023295"/>
    </source>
</evidence>
<dbReference type="InterPro" id="IPR049166">
    <property type="entry name" value="GH39_cat"/>
</dbReference>
<dbReference type="PANTHER" id="PTHR12631">
    <property type="entry name" value="ALPHA-L-IDURONIDASE"/>
    <property type="match status" value="1"/>
</dbReference>
<dbReference type="InterPro" id="IPR051923">
    <property type="entry name" value="Glycosyl_Hydrolase_39"/>
</dbReference>
<comment type="similarity">
    <text evidence="1">Belongs to the glycosyl hydrolase 39 family.</text>
</comment>
<proteinExistence type="inferred from homology"/>
<keyword evidence="6" id="KW-1185">Reference proteome</keyword>
<dbReference type="InterPro" id="IPR017853">
    <property type="entry name" value="GH"/>
</dbReference>
<evidence type="ECO:0000256" key="2">
    <source>
        <dbReference type="ARBA" id="ARBA00022801"/>
    </source>
</evidence>
<evidence type="ECO:0000313" key="5">
    <source>
        <dbReference type="EMBL" id="WPJ94290.1"/>
    </source>
</evidence>
<protein>
    <recommendedName>
        <fullName evidence="4">Glycosyl hydrolases family 39 N-terminal catalytic domain-containing protein</fullName>
    </recommendedName>
</protein>
<gene>
    <name evidence="5" type="ORF">SH580_12675</name>
</gene>
<evidence type="ECO:0000313" key="6">
    <source>
        <dbReference type="Proteomes" id="UP001324993"/>
    </source>
</evidence>
<dbReference type="Pfam" id="PF01229">
    <property type="entry name" value="Glyco_hydro_39"/>
    <property type="match status" value="1"/>
</dbReference>
<accession>A0ABZ0RDQ3</accession>
<organism evidence="5 6">
    <name type="scientific">Coraliomargarita algicola</name>
    <dbReference type="NCBI Taxonomy" id="3092156"/>
    <lineage>
        <taxon>Bacteria</taxon>
        <taxon>Pseudomonadati</taxon>
        <taxon>Verrucomicrobiota</taxon>
        <taxon>Opitutia</taxon>
        <taxon>Puniceicoccales</taxon>
        <taxon>Coraliomargaritaceae</taxon>
        <taxon>Coraliomargarita</taxon>
    </lineage>
</organism>
<sequence length="497" mass="56691">MKNKQNDLTALQSEQLINLSEYGLRYLGDIPIRDSKDIVKSRIGVGFETLDRQMFDPEKVYPHLAKLGAKFARVQTGWSRCETSKGVYDFTWLEEIVDQLIEVGVEPLFSLSFGNTLYCTDAEHESAVGYVPLYYGEEATQAWRNYLTALAETFKGRVRSWEVWNEPNISQFWYPKEPDPTAYAELVRISAKAVRSGHPSARIIGGAMSKLDSHFLEAILQCGIAKHIDAFSFHPYQLVPEDNMLNMHAVIRRLLDKYSDGKDIEIWQGENGCPSQTEGHNDDWLGLYDTDQVVQAKWVVRRILCDLKNDYDMALYFHAVDLMARPYRQSDGKERKPVMMGLVHGDSYEPKYSFEAMQRVCTLFDSDSHVEELYCQFLEPNPARPSLCGRMGGPMSASFTRKGVPLVALWLTEDPQQKRPAEEIDLVFWCDSNLKFDEPVLADIMTGRIYDVAPLLSPFVPGRKDVGLRCRIPLPDYPLILTDRSVFDEFGGMVDSQ</sequence>
<dbReference type="RefSeq" id="WP_319831228.1">
    <property type="nucleotide sequence ID" value="NZ_CP138858.1"/>
</dbReference>
<keyword evidence="3" id="KW-0326">Glycosidase</keyword>
<keyword evidence="2" id="KW-0378">Hydrolase</keyword>
<dbReference type="PANTHER" id="PTHR12631:SF10">
    <property type="entry name" value="BETA-XYLOSIDASE-LIKE PROTEIN-RELATED"/>
    <property type="match status" value="1"/>
</dbReference>
<dbReference type="Gene3D" id="3.20.20.80">
    <property type="entry name" value="Glycosidases"/>
    <property type="match status" value="1"/>
</dbReference>